<feature type="transmembrane region" description="Helical" evidence="7">
    <location>
        <begin position="275"/>
        <end position="299"/>
    </location>
</feature>
<dbReference type="InterPro" id="IPR011701">
    <property type="entry name" value="MFS"/>
</dbReference>
<dbReference type="GO" id="GO:0016020">
    <property type="term" value="C:membrane"/>
    <property type="evidence" value="ECO:0007669"/>
    <property type="project" value="UniProtKB-SubCell"/>
</dbReference>
<feature type="transmembrane region" description="Helical" evidence="7">
    <location>
        <begin position="87"/>
        <end position="105"/>
    </location>
</feature>
<feature type="transmembrane region" description="Helical" evidence="7">
    <location>
        <begin position="43"/>
        <end position="60"/>
    </location>
</feature>
<keyword evidence="10" id="KW-1185">Reference proteome</keyword>
<evidence type="ECO:0000256" key="1">
    <source>
        <dbReference type="ARBA" id="ARBA00004141"/>
    </source>
</evidence>
<feature type="transmembrane region" description="Helical" evidence="7">
    <location>
        <begin position="112"/>
        <end position="130"/>
    </location>
</feature>
<evidence type="ECO:0000256" key="4">
    <source>
        <dbReference type="ARBA" id="ARBA00022989"/>
    </source>
</evidence>
<dbReference type="EMBL" id="LT598465">
    <property type="protein sequence ID" value="SCU91197.1"/>
    <property type="molecule type" value="Genomic_DNA"/>
</dbReference>
<evidence type="ECO:0000256" key="6">
    <source>
        <dbReference type="ARBA" id="ARBA00037968"/>
    </source>
</evidence>
<comment type="subcellular location">
    <subcellularLocation>
        <location evidence="1">Membrane</location>
        <topology evidence="1">Multi-pass membrane protein</topology>
    </subcellularLocation>
</comment>
<name>A0A1G4JKZ9_9SACH</name>
<evidence type="ECO:0000259" key="8">
    <source>
        <dbReference type="PROSITE" id="PS50850"/>
    </source>
</evidence>
<evidence type="ECO:0000313" key="10">
    <source>
        <dbReference type="Proteomes" id="UP000191024"/>
    </source>
</evidence>
<keyword evidence="3 7" id="KW-0812">Transmembrane</keyword>
<evidence type="ECO:0000256" key="2">
    <source>
        <dbReference type="ARBA" id="ARBA00022448"/>
    </source>
</evidence>
<dbReference type="GO" id="GO:0022857">
    <property type="term" value="F:transmembrane transporter activity"/>
    <property type="evidence" value="ECO:0007669"/>
    <property type="project" value="InterPro"/>
</dbReference>
<dbReference type="OrthoDB" id="6730379at2759"/>
<dbReference type="SUPFAM" id="SSF103473">
    <property type="entry name" value="MFS general substrate transporter"/>
    <property type="match status" value="1"/>
</dbReference>
<feature type="transmembrane region" description="Helical" evidence="7">
    <location>
        <begin position="431"/>
        <end position="452"/>
    </location>
</feature>
<accession>A0A1G4JKZ9</accession>
<feature type="transmembrane region" description="Helical" evidence="7">
    <location>
        <begin position="398"/>
        <end position="419"/>
    </location>
</feature>
<evidence type="ECO:0000256" key="7">
    <source>
        <dbReference type="SAM" id="Phobius"/>
    </source>
</evidence>
<dbReference type="InterPro" id="IPR036259">
    <property type="entry name" value="MFS_trans_sf"/>
</dbReference>
<keyword evidence="4 7" id="KW-1133">Transmembrane helix</keyword>
<feature type="transmembrane region" description="Helical" evidence="7">
    <location>
        <begin position="204"/>
        <end position="225"/>
    </location>
</feature>
<dbReference type="Proteomes" id="UP000191024">
    <property type="component" value="Chromosome E"/>
</dbReference>
<dbReference type="FunFam" id="1.20.1250.20:FF:000064">
    <property type="entry name" value="MFS allantoate transporter"/>
    <property type="match status" value="1"/>
</dbReference>
<dbReference type="Gene3D" id="1.20.1250.20">
    <property type="entry name" value="MFS general substrate transporter like domains"/>
    <property type="match status" value="2"/>
</dbReference>
<protein>
    <submittedName>
        <fullName evidence="9">LAMI_0E05072g1_1</fullName>
    </submittedName>
</protein>
<sequence length="492" mass="54590">MSKVSTTEKSPQVVDVETGVLEDISDSISQVSQPIDKSLRWRIDLRILPFCMAIYFLQYLDKTLLNYAAVMGIKKHLHGDQFSDLGTIFYVGYLAAEPLSGFLIQKLPVGKFLGINVTLWGIIVCFHAATKSYPGLMIVRTLLGIFEASVAGCLIQITGMWWTSSEQSRRTGLWYMQIGVGQIVGSGLSYGFQHVVSKKVASWQILFIFMGCLTFLVGIATIVFLPDSPQTCRFLNEKERREAIRHVKVNQVGTDNKTIKWFHLKELLLQDKQTWLLFFITVLTMITNGAVSTFTSVIISTFGFSNERATLIQMPSGAVSILATIACSYLAGYIGERAVIMACVCLPSVLGAILLITLGHSQKVGKLFGVYLLNFAPAILPMIYNWNSVNTSGHTKRVTRNALTLIAFCIGNLIGPQMFKAKDAPHYTPAKIGLIVQLAVAACLCIVLRFVVVRENKLRDSQTAGIDPVELTRDVTVLDLTDIENKAFRYKY</sequence>
<organism evidence="9 10">
    <name type="scientific">Lachancea mirantina</name>
    <dbReference type="NCBI Taxonomy" id="1230905"/>
    <lineage>
        <taxon>Eukaryota</taxon>
        <taxon>Fungi</taxon>
        <taxon>Dikarya</taxon>
        <taxon>Ascomycota</taxon>
        <taxon>Saccharomycotina</taxon>
        <taxon>Saccharomycetes</taxon>
        <taxon>Saccharomycetales</taxon>
        <taxon>Saccharomycetaceae</taxon>
        <taxon>Lachancea</taxon>
    </lineage>
</organism>
<feature type="transmembrane region" description="Helical" evidence="7">
    <location>
        <begin position="311"/>
        <end position="331"/>
    </location>
</feature>
<evidence type="ECO:0000313" key="9">
    <source>
        <dbReference type="EMBL" id="SCU91197.1"/>
    </source>
</evidence>
<evidence type="ECO:0000256" key="3">
    <source>
        <dbReference type="ARBA" id="ARBA00022692"/>
    </source>
</evidence>
<feature type="transmembrane region" description="Helical" evidence="7">
    <location>
        <begin position="338"/>
        <end position="356"/>
    </location>
</feature>
<comment type="similarity">
    <text evidence="6">Belongs to the major facilitator superfamily. Allantoate permease family.</text>
</comment>
<dbReference type="PANTHER" id="PTHR43791:SF40">
    <property type="entry name" value="THIAMINE PATHWAY TRANSPORTER THI73"/>
    <property type="match status" value="1"/>
</dbReference>
<feature type="transmembrane region" description="Helical" evidence="7">
    <location>
        <begin position="142"/>
        <end position="162"/>
    </location>
</feature>
<feature type="transmembrane region" description="Helical" evidence="7">
    <location>
        <begin position="368"/>
        <end position="386"/>
    </location>
</feature>
<keyword evidence="5 7" id="KW-0472">Membrane</keyword>
<gene>
    <name evidence="9" type="ORF">LAMI_0E05072G</name>
</gene>
<keyword evidence="2" id="KW-0813">Transport</keyword>
<dbReference type="Pfam" id="PF07690">
    <property type="entry name" value="MFS_1"/>
    <property type="match status" value="1"/>
</dbReference>
<feature type="domain" description="Major facilitator superfamily (MFS) profile" evidence="8">
    <location>
        <begin position="47"/>
        <end position="457"/>
    </location>
</feature>
<feature type="transmembrane region" description="Helical" evidence="7">
    <location>
        <begin position="174"/>
        <end position="192"/>
    </location>
</feature>
<proteinExistence type="inferred from homology"/>
<reference evidence="9 10" key="1">
    <citation type="submission" date="2016-03" db="EMBL/GenBank/DDBJ databases">
        <authorList>
            <person name="Devillers H."/>
        </authorList>
    </citation>
    <scope>NUCLEOTIDE SEQUENCE [LARGE SCALE GENOMIC DNA]</scope>
    <source>
        <strain evidence="9">CBS 11717</strain>
    </source>
</reference>
<dbReference type="AlphaFoldDB" id="A0A1G4JKZ9"/>
<dbReference type="PANTHER" id="PTHR43791">
    <property type="entry name" value="PERMEASE-RELATED"/>
    <property type="match status" value="1"/>
</dbReference>
<evidence type="ECO:0000256" key="5">
    <source>
        <dbReference type="ARBA" id="ARBA00023136"/>
    </source>
</evidence>
<dbReference type="PROSITE" id="PS50850">
    <property type="entry name" value="MFS"/>
    <property type="match status" value="1"/>
</dbReference>
<dbReference type="InterPro" id="IPR020846">
    <property type="entry name" value="MFS_dom"/>
</dbReference>